<evidence type="ECO:0000313" key="3">
    <source>
        <dbReference type="Proteomes" id="UP000010422"/>
    </source>
</evidence>
<keyword evidence="1" id="KW-0812">Transmembrane</keyword>
<comment type="caution">
    <text evidence="2">The sequence shown here is derived from an EMBL/GenBank/DDBJ whole genome shotgun (WGS) entry which is preliminary data.</text>
</comment>
<dbReference type="Proteomes" id="UP000010422">
    <property type="component" value="Unassembled WGS sequence"/>
</dbReference>
<protein>
    <submittedName>
        <fullName evidence="2">Uncharacterized protein</fullName>
    </submittedName>
</protein>
<proteinExistence type="predicted"/>
<organism evidence="3">
    <name type="scientific">Pneumocystis jirovecii</name>
    <name type="common">Human pneumocystis pneumonia agent</name>
    <dbReference type="NCBI Taxonomy" id="42068"/>
    <lineage>
        <taxon>Eukaryota</taxon>
        <taxon>Fungi</taxon>
        <taxon>Dikarya</taxon>
        <taxon>Ascomycota</taxon>
        <taxon>Taphrinomycotina</taxon>
        <taxon>Pneumocystomycetes</taxon>
        <taxon>Pneumocystaceae</taxon>
        <taxon>Pneumocystis</taxon>
    </lineage>
</organism>
<dbReference type="EMBL" id="CAKM01000051">
    <property type="protein sequence ID" value="CCJ28291.1"/>
    <property type="molecule type" value="Genomic_DNA"/>
</dbReference>
<evidence type="ECO:0000313" key="2">
    <source>
        <dbReference type="EMBL" id="CCJ28291.1"/>
    </source>
</evidence>
<dbReference type="AlphaFoldDB" id="L0P7A8"/>
<sequence length="136" mass="15313">MADDCPKEKPVFVLFPNSKPTISNGDTANLIPLSGVHEKSDELVFFVVDPKLKIGVEFVLFEIFVSIFGVEVILNKFLLLSTLLFASNKKGFCSVLFVSEFFDSEILEKRGKLGVFVINEVDEFFVSRFDESSIFD</sequence>
<evidence type="ECO:0000256" key="1">
    <source>
        <dbReference type="SAM" id="Phobius"/>
    </source>
</evidence>
<reference evidence="2 3" key="1">
    <citation type="journal article" date="2012" name="MBio">
        <title>De novo assembly of the Pneumocystis jirovecii genome from a single bronchoalveolar lavage fluid specimen from a patient.</title>
        <authorList>
            <person name="Cisse O.H."/>
            <person name="Pagni M."/>
            <person name="Hauser P.M."/>
        </authorList>
    </citation>
    <scope>NUCLEOTIDE SEQUENCE [LARGE SCALE GENOMIC DNA]</scope>
    <source>
        <strain evidence="2 3">SE8</strain>
    </source>
</reference>
<name>L0P7A8_PNEJI</name>
<gene>
    <name evidence="2" type="ORF">PNEJI1_002853</name>
</gene>
<keyword evidence="1" id="KW-0472">Membrane</keyword>
<keyword evidence="1" id="KW-1133">Transmembrane helix</keyword>
<dbReference type="VEuPathDB" id="FungiDB:PNEJI1_002853"/>
<dbReference type="InParanoid" id="L0P7A8"/>
<accession>L0P7A8</accession>
<feature type="transmembrane region" description="Helical" evidence="1">
    <location>
        <begin position="58"/>
        <end position="80"/>
    </location>
</feature>